<name>A0A2Y9C9Q9_9FIRM</name>
<protein>
    <submittedName>
        <fullName evidence="1">Alpha-L-rhamnosidase-like protein</fullName>
    </submittedName>
</protein>
<dbReference type="RefSeq" id="WP_109730194.1">
    <property type="nucleotide sequence ID" value="NZ_BAAACK010000006.1"/>
</dbReference>
<dbReference type="InterPro" id="IPR053161">
    <property type="entry name" value="Ulvan_degrading_GH"/>
</dbReference>
<sequence length="1031" mass="117265">MGLKSLKEIQEMLADPDNIYRSAPFWGWNAKLEKQELHRQMQEMKKEKMGGFFIHSREGLETEYLSKEWMDLVRDSVAYAESHGLEAWIYDEDKWPSGSAGGMVSASDPERFTAKGLTLEVLDGKNARVVEDGDILGIFRQEGKTLVFRQETSGSSEWYNGMAPTDNLNPDAVKTFLQMTHEMYQEACGDAFGKTVKGFFTDEPNFCDFFSVFTKGRPWLPWSGGFAKEFRKRRGYDLLEKLPGLFYDCGDCKKTRHDYWWTLTELFGENYMKQLYDWCSDRQLMLTGHVLYENDLGYGVRVSGGAMPHYQYMHAPGIDILGEQAQEYLTVKQCTSVANQYGREMVVSETYGCTGWGLTFEGQKWLGDWQFVLGVTRRCQHLALYSITGCRKRDYPPVFNYQNTWWKDLHVLEDYFARLAVCSTAGKAVRNVLVIHPLTTIWTKSRSAPWEDLNRVEMNMGWLDENLFGLNREGERYNRLAAALAGMHYDFDFGDEMIMAKEARVESGKFWVKEAAYSVVIVPPVTTLFASTVDKLEEFLRAGGNVIWIGGMIGMIEGAPSRMAGVLRNYEGFCQAEDEEHAYRMLEKVQPRIISLKDPKGCEAGDILTMVRKTVDGYVVFLVNHNREHGVSVRASFPDCNQIEEYIPLTGKIKKASFYADQNRTRLQIHFSPAESKVFFLKCGKKTEASACGQGPGVLEFPYLHPHRADKVWCVLGPEADISLNMENALTLDTCRVYMGENCLKLLSEEELPVWKAQKLLRETLGMRQVYYNGAPQRYTWVHTPCENGGNAFKLEFEAKVQDVPEGDIYLAVEHPEGLEVSCNGVICPASGDWFLERGIQKFKVSGLTEGTNTLTVSGNYKNDMELEDIYLTGDFGVDVRRYIVKPVRHLYFGDWCLQGLFHYAGDVSYRFLIQEEVPAGARIMLKPGAYKGVLVSVRVNGEEAGVLIGRSCEAMEITPYLKKKVNEITLTVTGSLRNLMGPFHQTYTGCSRLSWEDFRTEGNLYTPQYVTEPYGLMEQIVLSVEEGEGR</sequence>
<dbReference type="Pfam" id="PF17132">
    <property type="entry name" value="Glyco_hydro_106"/>
    <property type="match status" value="1"/>
</dbReference>
<evidence type="ECO:0000313" key="1">
    <source>
        <dbReference type="EMBL" id="PWJ31501.1"/>
    </source>
</evidence>
<accession>A0A2Y9C9Q9</accession>
<evidence type="ECO:0000313" key="2">
    <source>
        <dbReference type="Proteomes" id="UP000245845"/>
    </source>
</evidence>
<gene>
    <name evidence="1" type="ORF">A8806_102359</name>
</gene>
<dbReference type="Proteomes" id="UP000245845">
    <property type="component" value="Unassembled WGS sequence"/>
</dbReference>
<dbReference type="PANTHER" id="PTHR36848:SF2">
    <property type="entry name" value="SECRETED PROTEIN"/>
    <property type="match status" value="1"/>
</dbReference>
<dbReference type="OrthoDB" id="9761519at2"/>
<dbReference type="EMBL" id="QGDL01000002">
    <property type="protein sequence ID" value="PWJ31501.1"/>
    <property type="molecule type" value="Genomic_DNA"/>
</dbReference>
<dbReference type="CDD" id="cd03143">
    <property type="entry name" value="A4_beta-galactosidase_middle_domain"/>
    <property type="match status" value="1"/>
</dbReference>
<proteinExistence type="predicted"/>
<keyword evidence="2" id="KW-1185">Reference proteome</keyword>
<comment type="caution">
    <text evidence="1">The sequence shown here is derived from an EMBL/GenBank/DDBJ whole genome shotgun (WGS) entry which is preliminary data.</text>
</comment>
<organism evidence="1 2">
    <name type="scientific">Faecalicatena orotica</name>
    <dbReference type="NCBI Taxonomy" id="1544"/>
    <lineage>
        <taxon>Bacteria</taxon>
        <taxon>Bacillati</taxon>
        <taxon>Bacillota</taxon>
        <taxon>Clostridia</taxon>
        <taxon>Lachnospirales</taxon>
        <taxon>Lachnospiraceae</taxon>
        <taxon>Faecalicatena</taxon>
    </lineage>
</organism>
<reference evidence="1 2" key="1">
    <citation type="submission" date="2018-05" db="EMBL/GenBank/DDBJ databases">
        <title>The Hungate 1000. A catalogue of reference genomes from the rumen microbiome.</title>
        <authorList>
            <person name="Kelly W."/>
        </authorList>
    </citation>
    <scope>NUCLEOTIDE SEQUENCE [LARGE SCALE GENOMIC DNA]</scope>
    <source>
        <strain evidence="1 2">NLAE-zl-C242</strain>
    </source>
</reference>
<dbReference type="AlphaFoldDB" id="A0A2Y9C9Q9"/>
<dbReference type="PANTHER" id="PTHR36848">
    <property type="entry name" value="DNA-BINDING PROTEIN (PUTATIVE SECRETED PROTEIN)-RELATED"/>
    <property type="match status" value="1"/>
</dbReference>